<name>A0ACC0C734_CATRO</name>
<comment type="caution">
    <text evidence="1">The sequence shown here is derived from an EMBL/GenBank/DDBJ whole genome shotgun (WGS) entry which is preliminary data.</text>
</comment>
<reference evidence="2" key="1">
    <citation type="journal article" date="2023" name="Nat. Plants">
        <title>Single-cell RNA sequencing provides a high-resolution roadmap for understanding the multicellular compartmentation of specialized metabolism.</title>
        <authorList>
            <person name="Sun S."/>
            <person name="Shen X."/>
            <person name="Li Y."/>
            <person name="Li Y."/>
            <person name="Wang S."/>
            <person name="Li R."/>
            <person name="Zhang H."/>
            <person name="Shen G."/>
            <person name="Guo B."/>
            <person name="Wei J."/>
            <person name="Xu J."/>
            <person name="St-Pierre B."/>
            <person name="Chen S."/>
            <person name="Sun C."/>
        </authorList>
    </citation>
    <scope>NUCLEOTIDE SEQUENCE [LARGE SCALE GENOMIC DNA]</scope>
</reference>
<evidence type="ECO:0000313" key="2">
    <source>
        <dbReference type="Proteomes" id="UP001060085"/>
    </source>
</evidence>
<proteinExistence type="predicted"/>
<protein>
    <submittedName>
        <fullName evidence="1">Uncharacterized protein</fullName>
    </submittedName>
</protein>
<organism evidence="1 2">
    <name type="scientific">Catharanthus roseus</name>
    <name type="common">Madagascar periwinkle</name>
    <name type="synonym">Vinca rosea</name>
    <dbReference type="NCBI Taxonomy" id="4058"/>
    <lineage>
        <taxon>Eukaryota</taxon>
        <taxon>Viridiplantae</taxon>
        <taxon>Streptophyta</taxon>
        <taxon>Embryophyta</taxon>
        <taxon>Tracheophyta</taxon>
        <taxon>Spermatophyta</taxon>
        <taxon>Magnoliopsida</taxon>
        <taxon>eudicotyledons</taxon>
        <taxon>Gunneridae</taxon>
        <taxon>Pentapetalae</taxon>
        <taxon>asterids</taxon>
        <taxon>lamiids</taxon>
        <taxon>Gentianales</taxon>
        <taxon>Apocynaceae</taxon>
        <taxon>Rauvolfioideae</taxon>
        <taxon>Vinceae</taxon>
        <taxon>Catharanthinae</taxon>
        <taxon>Catharanthus</taxon>
    </lineage>
</organism>
<dbReference type="EMBL" id="CM044701">
    <property type="protein sequence ID" value="KAI5680746.1"/>
    <property type="molecule type" value="Genomic_DNA"/>
</dbReference>
<accession>A0ACC0C734</accession>
<keyword evidence="2" id="KW-1185">Reference proteome</keyword>
<sequence length="325" mass="35037">MVRPSGRRGDADLGPVMDRTGRVEGRPVTASSRGVKGRHSTSDILVTPTPLAPGFPHGTGEAGSSTQPPAVLFRSRLPLHPYLSHTSVPYEPYGSAHPPSHHTDIVYDPYITAPIVGRPHIPYRSAFQEPILYDGSQARQIGVEFFDQMLGVFRQDFSCRIHGYSHAEYGVSSSDHYVPGPADRVSESDRVFGEEQERVRSLHIQGEANERGDEDGGDGDGGAGDGDGGDDDHDDGDDDGDEEQPVYVAHVAPASGSDGRPRHGKGKGLIDSLRPDVVRDVPAPTQKRKKVKPSDWEQTEAAEGGPVNTCLSYISLFTLLIIISS</sequence>
<gene>
    <name evidence="1" type="ORF">M9H77_01973</name>
</gene>
<evidence type="ECO:0000313" key="1">
    <source>
        <dbReference type="EMBL" id="KAI5680746.1"/>
    </source>
</evidence>
<dbReference type="Proteomes" id="UP001060085">
    <property type="component" value="Linkage Group LG01"/>
</dbReference>